<dbReference type="EMBL" id="LLXJ01003354">
    <property type="protein sequence ID" value="PKB97187.1"/>
    <property type="molecule type" value="Genomic_DNA"/>
</dbReference>
<dbReference type="PANTHER" id="PTHR35711">
    <property type="entry name" value="EXPRESSED PROTEIN"/>
    <property type="match status" value="1"/>
</dbReference>
<dbReference type="Proteomes" id="UP000232722">
    <property type="component" value="Unassembled WGS sequence"/>
</dbReference>
<evidence type="ECO:0000313" key="3">
    <source>
        <dbReference type="Proteomes" id="UP000232722"/>
    </source>
</evidence>
<feature type="compositionally biased region" description="Low complexity" evidence="1">
    <location>
        <begin position="124"/>
        <end position="133"/>
    </location>
</feature>
<reference evidence="2 3" key="2">
    <citation type="submission" date="2017-09" db="EMBL/GenBank/DDBJ databases">
        <title>Extensive intraspecific genome diversity in a model arbuscular mycorrhizal fungus.</title>
        <authorList>
            <person name="Chen E.C."/>
            <person name="Morin E."/>
            <person name="Beaudet D."/>
            <person name="Noel J."/>
            <person name="Ndikumana S."/>
            <person name="Charron P."/>
            <person name="St-Onge C."/>
            <person name="Giorgi J."/>
            <person name="Grigoriev I.V."/>
            <person name="Roux C."/>
            <person name="Martin F.M."/>
            <person name="Corradi N."/>
        </authorList>
    </citation>
    <scope>NUCLEOTIDE SEQUENCE [LARGE SCALE GENOMIC DNA]</scope>
    <source>
        <strain evidence="2 3">A5</strain>
    </source>
</reference>
<evidence type="ECO:0000256" key="1">
    <source>
        <dbReference type="SAM" id="MobiDB-lite"/>
    </source>
</evidence>
<protein>
    <recommendedName>
        <fullName evidence="4">Transposase domain-containing protein</fullName>
    </recommendedName>
</protein>
<dbReference type="PANTHER" id="PTHR35711:SF1">
    <property type="entry name" value="ECTODERMAL, ISOFORM F"/>
    <property type="match status" value="1"/>
</dbReference>
<name>A0A2N0NRI7_9GLOM</name>
<feature type="compositionally biased region" description="Polar residues" evidence="1">
    <location>
        <begin position="110"/>
        <end position="123"/>
    </location>
</feature>
<dbReference type="AlphaFoldDB" id="A0A2N0NRI7"/>
<dbReference type="VEuPathDB" id="FungiDB:RhiirA1_480566"/>
<gene>
    <name evidence="2" type="ORF">RhiirA5_506700</name>
</gene>
<feature type="non-terminal residue" evidence="2">
    <location>
        <position position="479"/>
    </location>
</feature>
<dbReference type="VEuPathDB" id="FungiDB:FUN_012246"/>
<dbReference type="VEuPathDB" id="FungiDB:FUN_019591"/>
<dbReference type="VEuPathDB" id="FungiDB:RhiirFUN_014482"/>
<accession>A0A2N0NRI7</accession>
<sequence length="479" mass="55618">MDNSIKSKKPKMVDLIKSKKRYLYPCLCIRCNGTKVDFRTQENHTKEKNLWNLENARKNQADTIIARKQRKSIIIQDANPTKKRKRALSPNPNSFQQNNVFDLFNEETDSSQSNNNENIHTLFSSSPSLPNPSYFHIPAPDENKDNDEYIYYNEEEEENDDDEDDSDNDGDENDGDKDNGDENNGAENNDGEDEGDYNEEEDDDNDGNDEEEKDDIEEFFASPEFDNDEVFVMESLSDSINTEIIIWLFKFQQRFRLPDVALEALIKFLHIVLTRLNKSQFKNFPASLYLAKKILNIFQPKMQLTVCNNCHKLYNVKNIVEYKEEGKTAIANCLHEEFPNNPVPSRRNKCNNPLSILKKRESGIIAEPRMIYPKPSIRQQLSMLYQRPGFEDMLKLSGVQRERVNIYSDIYDGNVWKTFSFDGNPFFTSETATTNLGLLVNLDWFQPFTYTQHSTGAIYASICNLPRSERNKPENIIYL</sequence>
<feature type="compositionally biased region" description="Acidic residues" evidence="1">
    <location>
        <begin position="189"/>
        <end position="213"/>
    </location>
</feature>
<dbReference type="VEuPathDB" id="FungiDB:RhiirFUN_002905"/>
<feature type="region of interest" description="Disordered" evidence="1">
    <location>
        <begin position="78"/>
        <end position="97"/>
    </location>
</feature>
<dbReference type="VEuPathDB" id="FungiDB:RhiirA1_403115"/>
<evidence type="ECO:0008006" key="4">
    <source>
        <dbReference type="Google" id="ProtNLM"/>
    </source>
</evidence>
<feature type="region of interest" description="Disordered" evidence="1">
    <location>
        <begin position="107"/>
        <end position="213"/>
    </location>
</feature>
<reference evidence="2 3" key="1">
    <citation type="submission" date="2016-04" db="EMBL/GenBank/DDBJ databases">
        <title>Genome analyses suggest a sexual origin of heterokaryosis in a supposedly ancient asexual fungus.</title>
        <authorList>
            <person name="Ropars J."/>
            <person name="Sedzielewska K."/>
            <person name="Noel J."/>
            <person name="Charron P."/>
            <person name="Farinelli L."/>
            <person name="Marton T."/>
            <person name="Kruger M."/>
            <person name="Pelin A."/>
            <person name="Brachmann A."/>
            <person name="Corradi N."/>
        </authorList>
    </citation>
    <scope>NUCLEOTIDE SEQUENCE [LARGE SCALE GENOMIC DNA]</scope>
    <source>
        <strain evidence="2 3">A5</strain>
    </source>
</reference>
<proteinExistence type="predicted"/>
<feature type="compositionally biased region" description="Acidic residues" evidence="1">
    <location>
        <begin position="153"/>
        <end position="181"/>
    </location>
</feature>
<comment type="caution">
    <text evidence="2">The sequence shown here is derived from an EMBL/GenBank/DDBJ whole genome shotgun (WGS) entry which is preliminary data.</text>
</comment>
<organism evidence="2 3">
    <name type="scientific">Rhizophagus irregularis</name>
    <dbReference type="NCBI Taxonomy" id="588596"/>
    <lineage>
        <taxon>Eukaryota</taxon>
        <taxon>Fungi</taxon>
        <taxon>Fungi incertae sedis</taxon>
        <taxon>Mucoromycota</taxon>
        <taxon>Glomeromycotina</taxon>
        <taxon>Glomeromycetes</taxon>
        <taxon>Glomerales</taxon>
        <taxon>Glomeraceae</taxon>
        <taxon>Rhizophagus</taxon>
    </lineage>
</organism>
<evidence type="ECO:0000313" key="2">
    <source>
        <dbReference type="EMBL" id="PKB97187.1"/>
    </source>
</evidence>